<dbReference type="EMBL" id="JUFX02000079">
    <property type="protein sequence ID" value="KPH87993.1"/>
    <property type="molecule type" value="Genomic_DNA"/>
</dbReference>
<dbReference type="AlphaFoldDB" id="A0A0N0MFU7"/>
<gene>
    <name evidence="2" type="ORF">GLUCOINTEAF2_0201922</name>
</gene>
<feature type="domain" description="Glycosyltransferase 61 catalytic" evidence="1">
    <location>
        <begin position="101"/>
        <end position="269"/>
    </location>
</feature>
<dbReference type="InterPro" id="IPR049625">
    <property type="entry name" value="Glyco_transf_61_cat"/>
</dbReference>
<evidence type="ECO:0000313" key="3">
    <source>
        <dbReference type="Proteomes" id="UP000031553"/>
    </source>
</evidence>
<evidence type="ECO:0000259" key="1">
    <source>
        <dbReference type="Pfam" id="PF04577"/>
    </source>
</evidence>
<protein>
    <recommendedName>
        <fullName evidence="1">Glycosyltransferase 61 catalytic domain-containing protein</fullName>
    </recommendedName>
</protein>
<reference evidence="2 3" key="1">
    <citation type="submission" date="2015-07" db="EMBL/GenBank/DDBJ databases">
        <title>Draft Genome Sequence of Komagataeibacter intermedius Strain AF2, Isolated from Kombucha Tea.</title>
        <authorList>
            <person name="Santos R.A."/>
            <person name="Berretta A.A."/>
            <person name="Barud H.S."/>
            <person name="Ribeiro S.J."/>
            <person name="Gonzalez-Garcia L.N."/>
            <person name="Zucchi T.D."/>
            <person name="Goldman G.H."/>
            <person name="Riano-Pachon D.M."/>
        </authorList>
    </citation>
    <scope>NUCLEOTIDE SEQUENCE [LARGE SCALE GENOMIC DNA]</scope>
    <source>
        <strain evidence="2 3">AF2</strain>
    </source>
</reference>
<dbReference type="RefSeq" id="WP_039734551.1">
    <property type="nucleotide sequence ID" value="NZ_JUFX02000079.1"/>
</dbReference>
<dbReference type="Proteomes" id="UP000031553">
    <property type="component" value="Unassembled WGS sequence"/>
</dbReference>
<evidence type="ECO:0000313" key="2">
    <source>
        <dbReference type="EMBL" id="KPH87993.1"/>
    </source>
</evidence>
<name>A0A0N0MFU7_9PROT</name>
<sequence length="482" mass="55799">MREKVHLRKISIKNYKNSLFKKFEIIKKENLDKVLGPSHFYMGIQSAIYANDGSLIQETERGGGFDGDLVADFNAKNISSFKVENVIRGKSLYIGNFFKHYGHFIMEGISRLWIENISEYDNYLLSPFVGGYEEFELLDFHRSAYRGLGIDTNKINILKENTAIENLDVPEKSLIINSHCNIIYRKIVKNLVDFYKKDDLNKNIYVSRESNDRIGNTKEIEELFSKNGFEIILPGQMSLIEQINTFYNSITIVGLPGSALHNNIFSKEMHTLVELGDRRSWDKPISTQLITNNISNANSHYIPFDKKYDFINTDELVNKLKSVNSLNIYNFDSPNCIFRGSFLLDADYTFHTQNAGDINLNRKSIYLFDFRNPIEGFSINIHEKSLILIRYKTMDEYGQFSDWHHSGEFSGSRGKSIILKGFMFEIIDGAEMFDVECVGYFSGNQKEKRVTNNELCTTNEGYLTGFKFLIHMKDEYKRLMSF</sequence>
<dbReference type="OrthoDB" id="3760154at2"/>
<comment type="caution">
    <text evidence="2">The sequence shown here is derived from an EMBL/GenBank/DDBJ whole genome shotgun (WGS) entry which is preliminary data.</text>
</comment>
<dbReference type="Pfam" id="PF04577">
    <property type="entry name" value="Glyco_transf_61"/>
    <property type="match status" value="1"/>
</dbReference>
<dbReference type="GO" id="GO:0016757">
    <property type="term" value="F:glycosyltransferase activity"/>
    <property type="evidence" value="ECO:0007669"/>
    <property type="project" value="InterPro"/>
</dbReference>
<accession>A0A0N0MFU7</accession>
<organism evidence="2 3">
    <name type="scientific">Komagataeibacter intermedius AF2</name>
    <dbReference type="NCBI Taxonomy" id="1458464"/>
    <lineage>
        <taxon>Bacteria</taxon>
        <taxon>Pseudomonadati</taxon>
        <taxon>Pseudomonadota</taxon>
        <taxon>Alphaproteobacteria</taxon>
        <taxon>Acetobacterales</taxon>
        <taxon>Acetobacteraceae</taxon>
        <taxon>Komagataeibacter</taxon>
    </lineage>
</organism>
<proteinExistence type="predicted"/>